<dbReference type="Proteomes" id="UP001152622">
    <property type="component" value="Chromosome 1"/>
</dbReference>
<accession>A0A9Q1JD01</accession>
<dbReference type="AlphaFoldDB" id="A0A9Q1JD01"/>
<proteinExistence type="predicted"/>
<organism evidence="2 3">
    <name type="scientific">Synaphobranchus kaupii</name>
    <name type="common">Kaup's arrowtooth eel</name>
    <dbReference type="NCBI Taxonomy" id="118154"/>
    <lineage>
        <taxon>Eukaryota</taxon>
        <taxon>Metazoa</taxon>
        <taxon>Chordata</taxon>
        <taxon>Craniata</taxon>
        <taxon>Vertebrata</taxon>
        <taxon>Euteleostomi</taxon>
        <taxon>Actinopterygii</taxon>
        <taxon>Neopterygii</taxon>
        <taxon>Teleostei</taxon>
        <taxon>Anguilliformes</taxon>
        <taxon>Synaphobranchidae</taxon>
        <taxon>Synaphobranchus</taxon>
    </lineage>
</organism>
<protein>
    <submittedName>
        <fullName evidence="2">Uncharacterized protein</fullName>
    </submittedName>
</protein>
<keyword evidence="3" id="KW-1185">Reference proteome</keyword>
<gene>
    <name evidence="2" type="ORF">SKAU_G00005320</name>
</gene>
<reference evidence="2" key="1">
    <citation type="journal article" date="2023" name="Science">
        <title>Genome structures resolve the early diversification of teleost fishes.</title>
        <authorList>
            <person name="Parey E."/>
            <person name="Louis A."/>
            <person name="Montfort J."/>
            <person name="Bouchez O."/>
            <person name="Roques C."/>
            <person name="Iampietro C."/>
            <person name="Lluch J."/>
            <person name="Castinel A."/>
            <person name="Donnadieu C."/>
            <person name="Desvignes T."/>
            <person name="Floi Bucao C."/>
            <person name="Jouanno E."/>
            <person name="Wen M."/>
            <person name="Mejri S."/>
            <person name="Dirks R."/>
            <person name="Jansen H."/>
            <person name="Henkel C."/>
            <person name="Chen W.J."/>
            <person name="Zahm M."/>
            <person name="Cabau C."/>
            <person name="Klopp C."/>
            <person name="Thompson A.W."/>
            <person name="Robinson-Rechavi M."/>
            <person name="Braasch I."/>
            <person name="Lecointre G."/>
            <person name="Bobe J."/>
            <person name="Postlethwait J.H."/>
            <person name="Berthelot C."/>
            <person name="Roest Crollius H."/>
            <person name="Guiguen Y."/>
        </authorList>
    </citation>
    <scope>NUCLEOTIDE SEQUENCE</scope>
    <source>
        <strain evidence="2">WJC10195</strain>
    </source>
</reference>
<evidence type="ECO:0000313" key="2">
    <source>
        <dbReference type="EMBL" id="KAJ8379754.1"/>
    </source>
</evidence>
<dbReference type="OrthoDB" id="8503728at2759"/>
<comment type="caution">
    <text evidence="2">The sequence shown here is derived from an EMBL/GenBank/DDBJ whole genome shotgun (WGS) entry which is preliminary data.</text>
</comment>
<sequence length="79" mass="8856">MSDITGGCGRSIDRRVLRGQRQPRQRKWRKTPAARQPLSATAGRDARRRRWSEARKNTRAAARSPFSANGALAPRDSPT</sequence>
<evidence type="ECO:0000313" key="3">
    <source>
        <dbReference type="Proteomes" id="UP001152622"/>
    </source>
</evidence>
<evidence type="ECO:0000256" key="1">
    <source>
        <dbReference type="SAM" id="MobiDB-lite"/>
    </source>
</evidence>
<feature type="region of interest" description="Disordered" evidence="1">
    <location>
        <begin position="1"/>
        <end position="79"/>
    </location>
</feature>
<dbReference type="EMBL" id="JAINUF010000001">
    <property type="protein sequence ID" value="KAJ8379754.1"/>
    <property type="molecule type" value="Genomic_DNA"/>
</dbReference>
<name>A0A9Q1JD01_SYNKA</name>
<feature type="compositionally biased region" description="Basic residues" evidence="1">
    <location>
        <begin position="17"/>
        <end position="32"/>
    </location>
</feature>